<dbReference type="InterPro" id="IPR051801">
    <property type="entry name" value="GH28_Enzymes"/>
</dbReference>
<dbReference type="Proteomes" id="UP001055439">
    <property type="component" value="Chromosome 10"/>
</dbReference>
<comment type="similarity">
    <text evidence="1 4">Belongs to the glycosyl hydrolase 28 family.</text>
</comment>
<dbReference type="AlphaFoldDB" id="A0A9E7EVD8"/>
<dbReference type="InterPro" id="IPR000743">
    <property type="entry name" value="Glyco_hydro_28"/>
</dbReference>
<dbReference type="OrthoDB" id="187139at2759"/>
<dbReference type="GO" id="GO:0005975">
    <property type="term" value="P:carbohydrate metabolic process"/>
    <property type="evidence" value="ECO:0007669"/>
    <property type="project" value="InterPro"/>
</dbReference>
<feature type="chain" id="PRO_5038956621" evidence="5">
    <location>
        <begin position="17"/>
        <end position="522"/>
    </location>
</feature>
<dbReference type="SUPFAM" id="SSF51126">
    <property type="entry name" value="Pectin lyase-like"/>
    <property type="match status" value="1"/>
</dbReference>
<name>A0A9E7EVD8_9LILI</name>
<evidence type="ECO:0000313" key="6">
    <source>
        <dbReference type="EMBL" id="URD83345.1"/>
    </source>
</evidence>
<dbReference type="EMBL" id="CP097503">
    <property type="protein sequence ID" value="URD83345.1"/>
    <property type="molecule type" value="Genomic_DNA"/>
</dbReference>
<dbReference type="InterPro" id="IPR006626">
    <property type="entry name" value="PbH1"/>
</dbReference>
<dbReference type="GO" id="GO:0004650">
    <property type="term" value="F:polygalacturonase activity"/>
    <property type="evidence" value="ECO:0007669"/>
    <property type="project" value="InterPro"/>
</dbReference>
<accession>A0A9E7EVD8</accession>
<gene>
    <name evidence="6" type="ORF">MUK42_19002</name>
</gene>
<feature type="non-terminal residue" evidence="6">
    <location>
        <position position="522"/>
    </location>
</feature>
<evidence type="ECO:0000256" key="5">
    <source>
        <dbReference type="SAM" id="SignalP"/>
    </source>
</evidence>
<organism evidence="6 7">
    <name type="scientific">Musa troglodytarum</name>
    <name type="common">fe'i banana</name>
    <dbReference type="NCBI Taxonomy" id="320322"/>
    <lineage>
        <taxon>Eukaryota</taxon>
        <taxon>Viridiplantae</taxon>
        <taxon>Streptophyta</taxon>
        <taxon>Embryophyta</taxon>
        <taxon>Tracheophyta</taxon>
        <taxon>Spermatophyta</taxon>
        <taxon>Magnoliopsida</taxon>
        <taxon>Liliopsida</taxon>
        <taxon>Zingiberales</taxon>
        <taxon>Musaceae</taxon>
        <taxon>Musa</taxon>
    </lineage>
</organism>
<keyword evidence="2 4" id="KW-0378">Hydrolase</keyword>
<dbReference type="PANTHER" id="PTHR31339">
    <property type="entry name" value="PECTIN LYASE-RELATED"/>
    <property type="match status" value="1"/>
</dbReference>
<dbReference type="PANTHER" id="PTHR31339:SF5">
    <property type="entry name" value="HYDROLASE FAMILY 28 PROTEIN, PUTATIVE, EXPRESSED-RELATED"/>
    <property type="match status" value="1"/>
</dbReference>
<dbReference type="SMART" id="SM00710">
    <property type="entry name" value="PbH1"/>
    <property type="match status" value="5"/>
</dbReference>
<evidence type="ECO:0000313" key="7">
    <source>
        <dbReference type="Proteomes" id="UP001055439"/>
    </source>
</evidence>
<evidence type="ECO:0000256" key="2">
    <source>
        <dbReference type="ARBA" id="ARBA00022801"/>
    </source>
</evidence>
<keyword evidence="7" id="KW-1185">Reference proteome</keyword>
<keyword evidence="5" id="KW-0732">Signal</keyword>
<protein>
    <submittedName>
        <fullName evidence="6">Glycosyl hydrolases family 28</fullName>
    </submittedName>
</protein>
<feature type="signal peptide" evidence="5">
    <location>
        <begin position="1"/>
        <end position="16"/>
    </location>
</feature>
<dbReference type="InterPro" id="IPR012334">
    <property type="entry name" value="Pectin_lyas_fold"/>
</dbReference>
<evidence type="ECO:0000256" key="1">
    <source>
        <dbReference type="ARBA" id="ARBA00008834"/>
    </source>
</evidence>
<evidence type="ECO:0000256" key="4">
    <source>
        <dbReference type="RuleBase" id="RU361169"/>
    </source>
</evidence>
<dbReference type="InterPro" id="IPR011050">
    <property type="entry name" value="Pectin_lyase_fold/virulence"/>
</dbReference>
<dbReference type="Gene3D" id="2.160.20.10">
    <property type="entry name" value="Single-stranded right-handed beta-helix, Pectin lyase-like"/>
    <property type="match status" value="1"/>
</dbReference>
<sequence length="522" mass="56787">MKRLVVVLLLLAVAVAVEVKERGDGYCKLKNGLTSRPHSVTITEFGAVGDGVTLNTVAFQNAVFYVRSFADKGGAQLYVPKGRWLTGSFNLTSHLTLFLDEDAVIIGSQDASQWPTVEPLPSYGQGIDLPGERHRSLINGYNLTDVFQSISFYTMLRLVCGTGNNGIIDGQGSVWWEWFRTHTLNYSRPHLLEFVSSGDIVISNLTFLNPPAWSIHPVYSSNVTVQNIVIQASSDSPYTNGIVPDSCSSFCIEDCIISVGHDAIAVKSGWDNYGISFGRPSSNIQINNVHLQTSLGSALAFGSEMSGGISDIHVEHLHVHDSFTGIIFKTTRGRGGFIKDIVISDVEMENVHEAFHFTGQCGAHPDDQYDPDALPTIKQVTIKNVIGTNISRAGVLSGIDQDPFTAICLANISLSITSDLSNSWTCSNVSGFSESVFPQPCSDLSSNSSLFCFSLENFSALAQLTNILAKFFPINPHKSDCIAPPPIKKKICISDDDVFACTARFLHSKPVRKIFASCRSSN</sequence>
<proteinExistence type="inferred from homology"/>
<keyword evidence="3 4" id="KW-0326">Glycosidase</keyword>
<evidence type="ECO:0000256" key="3">
    <source>
        <dbReference type="ARBA" id="ARBA00023295"/>
    </source>
</evidence>
<reference evidence="6" key="1">
    <citation type="submission" date="2022-05" db="EMBL/GenBank/DDBJ databases">
        <title>The Musa troglodytarum L. genome provides insights into the mechanism of non-climacteric behaviour and enrichment of carotenoids.</title>
        <authorList>
            <person name="Wang J."/>
        </authorList>
    </citation>
    <scope>NUCLEOTIDE SEQUENCE</scope>
    <source>
        <tissue evidence="6">Leaf</tissue>
    </source>
</reference>
<dbReference type="Pfam" id="PF00295">
    <property type="entry name" value="Glyco_hydro_28"/>
    <property type="match status" value="1"/>
</dbReference>